<proteinExistence type="predicted"/>
<evidence type="ECO:0000256" key="1">
    <source>
        <dbReference type="SAM" id="MobiDB-lite"/>
    </source>
</evidence>
<feature type="region of interest" description="Disordered" evidence="1">
    <location>
        <begin position="724"/>
        <end position="759"/>
    </location>
</feature>
<sequence>MMSKDLETPPLCVISNNAAANGTRNAVTYASPVNQITRTQSSNGERFLGNNMDICSFIGAGDPRNGNNTYLPAEYSANKRNELLTKERRSHPLEANEPNRNLGASFVKNSGSSTTDQFVSISQSDNLNVNSCLERAIHVENSDRDKVTSTQKCGRRRKISKRNIRRFGAEEIASTGDGNLQIVEETRSTSGSYCFNNGEASREINEFSGMPINAETFQANSSVMEVVRRICDESNHPNLQKNCSREINEFSGRPINAETFQANSSVMEVVRRICDESNHPNLQKNCSERNYHVVPSSSSSAKESQGIKMKISSKRKQKASSKPKATVLKKLELTKTCIMILYFKDLNDLQRRSSNIAPQSHQPIEDGNGFAESAKNDEVVIVYSKVNKTDEPAITNGRIDFADLGVNLNEEGVVKEAHSSFQMCILEMRGFESAGFFISPLGKHSFECENFWISCEAIRSKVAKQIIQFSESGEKNVKILCEMLSDESSCFFIVGLRWRLRIPKTNSADVPSTSEAEKKDLSTNVSSSCRYSEREIKKELIEQEISKSQSMRAGEVSLPAVQTCEDRENVSSTGERAGDNEREDCIIVNELVSSCRVTNKDKTSTGNSSGKRHSHNNSEIAENVSIYESNQRPSSTFALLSFTNNFCADVSNSCPPFNSGVDSANVYAVKKSKPETLKGSSAQYFLQPFGQSFQQDPSANLSAGGNTQNIAYCVDNNGRLSQYISNPSPETSNSHANHYETSNYYDTLSPSSPATQPLNLTPEFCQTRMNADQRTVSAPYLTSHSVEGSRHTQRQPMEVQERCVSALQRDADRHNRSFNPRLPPTSQERDPSRRERQNFFCNRFADQDVDRSFLQTSGGC</sequence>
<feature type="region of interest" description="Disordered" evidence="1">
    <location>
        <begin position="780"/>
        <end position="834"/>
    </location>
</feature>
<accession>A0AAV4XNU8</accession>
<dbReference type="Proteomes" id="UP001054945">
    <property type="component" value="Unassembled WGS sequence"/>
</dbReference>
<gene>
    <name evidence="2" type="ORF">CEXT_665381</name>
</gene>
<dbReference type="EMBL" id="BPLR01017946">
    <property type="protein sequence ID" value="GIY95656.1"/>
    <property type="molecule type" value="Genomic_DNA"/>
</dbReference>
<protein>
    <submittedName>
        <fullName evidence="2">Uncharacterized protein</fullName>
    </submittedName>
</protein>
<evidence type="ECO:0000313" key="3">
    <source>
        <dbReference type="Proteomes" id="UP001054945"/>
    </source>
</evidence>
<reference evidence="2 3" key="1">
    <citation type="submission" date="2021-06" db="EMBL/GenBank/DDBJ databases">
        <title>Caerostris extrusa draft genome.</title>
        <authorList>
            <person name="Kono N."/>
            <person name="Arakawa K."/>
        </authorList>
    </citation>
    <scope>NUCLEOTIDE SEQUENCE [LARGE SCALE GENOMIC DNA]</scope>
</reference>
<feature type="region of interest" description="Disordered" evidence="1">
    <location>
        <begin position="287"/>
        <end position="324"/>
    </location>
</feature>
<feature type="compositionally biased region" description="Basic residues" evidence="1">
    <location>
        <begin position="311"/>
        <end position="321"/>
    </location>
</feature>
<dbReference type="AlphaFoldDB" id="A0AAV4XNU8"/>
<evidence type="ECO:0000313" key="2">
    <source>
        <dbReference type="EMBL" id="GIY95656.1"/>
    </source>
</evidence>
<keyword evidence="3" id="KW-1185">Reference proteome</keyword>
<comment type="caution">
    <text evidence="2">The sequence shown here is derived from an EMBL/GenBank/DDBJ whole genome shotgun (WGS) entry which is preliminary data.</text>
</comment>
<organism evidence="2 3">
    <name type="scientific">Caerostris extrusa</name>
    <name type="common">Bark spider</name>
    <name type="synonym">Caerostris bankana</name>
    <dbReference type="NCBI Taxonomy" id="172846"/>
    <lineage>
        <taxon>Eukaryota</taxon>
        <taxon>Metazoa</taxon>
        <taxon>Ecdysozoa</taxon>
        <taxon>Arthropoda</taxon>
        <taxon>Chelicerata</taxon>
        <taxon>Arachnida</taxon>
        <taxon>Araneae</taxon>
        <taxon>Araneomorphae</taxon>
        <taxon>Entelegynae</taxon>
        <taxon>Araneoidea</taxon>
        <taxon>Araneidae</taxon>
        <taxon>Caerostris</taxon>
    </lineage>
</organism>
<name>A0AAV4XNU8_CAEEX</name>